<evidence type="ECO:0000256" key="9">
    <source>
        <dbReference type="ARBA" id="ARBA00023136"/>
    </source>
</evidence>
<evidence type="ECO:0000313" key="12">
    <source>
        <dbReference type="EMBL" id="KAL0486814.1"/>
    </source>
</evidence>
<evidence type="ECO:0000256" key="10">
    <source>
        <dbReference type="SAM" id="Phobius"/>
    </source>
</evidence>
<keyword evidence="8" id="KW-0175">Coiled coil</keyword>
<comment type="subcellular location">
    <subcellularLocation>
        <location evidence="1">Golgi apparatus membrane</location>
        <topology evidence="1">Single-pass type IV membrane protein</topology>
    </subcellularLocation>
</comment>
<dbReference type="GO" id="GO:0006906">
    <property type="term" value="P:vesicle fusion"/>
    <property type="evidence" value="ECO:0007669"/>
    <property type="project" value="TreeGrafter"/>
</dbReference>
<dbReference type="Gene3D" id="1.20.5.110">
    <property type="match status" value="1"/>
</dbReference>
<dbReference type="PANTHER" id="PTHR19957">
    <property type="entry name" value="SYNTAXIN"/>
    <property type="match status" value="1"/>
</dbReference>
<dbReference type="SUPFAM" id="SSF47661">
    <property type="entry name" value="t-snare proteins"/>
    <property type="match status" value="1"/>
</dbReference>
<keyword evidence="3" id="KW-0813">Transport</keyword>
<keyword evidence="4 10" id="KW-0812">Transmembrane</keyword>
<reference evidence="12 13" key="1">
    <citation type="submission" date="2024-03" db="EMBL/GenBank/DDBJ databases">
        <title>The Acrasis kona genome and developmental transcriptomes reveal deep origins of eukaryotic multicellular pathways.</title>
        <authorList>
            <person name="Sheikh S."/>
            <person name="Fu C.-J."/>
            <person name="Brown M.W."/>
            <person name="Baldauf S.L."/>
        </authorList>
    </citation>
    <scope>NUCLEOTIDE SEQUENCE [LARGE SCALE GENOMIC DNA]</scope>
    <source>
        <strain evidence="12 13">ATCC MYA-3509</strain>
    </source>
</reference>
<evidence type="ECO:0000256" key="6">
    <source>
        <dbReference type="ARBA" id="ARBA00022989"/>
    </source>
</evidence>
<accession>A0AAW2ZBZ8</accession>
<dbReference type="GO" id="GO:0031201">
    <property type="term" value="C:SNARE complex"/>
    <property type="evidence" value="ECO:0007669"/>
    <property type="project" value="TreeGrafter"/>
</dbReference>
<dbReference type="Gene3D" id="1.20.58.70">
    <property type="match status" value="1"/>
</dbReference>
<evidence type="ECO:0000256" key="7">
    <source>
        <dbReference type="ARBA" id="ARBA00023034"/>
    </source>
</evidence>
<proteinExistence type="inferred from homology"/>
<name>A0AAW2ZBZ8_9EUKA</name>
<dbReference type="InterPro" id="IPR045242">
    <property type="entry name" value="Syntaxin"/>
</dbReference>
<organism evidence="12 13">
    <name type="scientific">Acrasis kona</name>
    <dbReference type="NCBI Taxonomy" id="1008807"/>
    <lineage>
        <taxon>Eukaryota</taxon>
        <taxon>Discoba</taxon>
        <taxon>Heterolobosea</taxon>
        <taxon>Tetramitia</taxon>
        <taxon>Eutetramitia</taxon>
        <taxon>Acrasidae</taxon>
        <taxon>Acrasis</taxon>
    </lineage>
</organism>
<evidence type="ECO:0000259" key="11">
    <source>
        <dbReference type="PROSITE" id="PS50192"/>
    </source>
</evidence>
<dbReference type="GO" id="GO:0006886">
    <property type="term" value="P:intracellular protein transport"/>
    <property type="evidence" value="ECO:0007669"/>
    <property type="project" value="InterPro"/>
</dbReference>
<dbReference type="SMART" id="SM00397">
    <property type="entry name" value="t_SNARE"/>
    <property type="match status" value="1"/>
</dbReference>
<dbReference type="GO" id="GO:0005484">
    <property type="term" value="F:SNAP receptor activity"/>
    <property type="evidence" value="ECO:0007669"/>
    <property type="project" value="InterPro"/>
</dbReference>
<feature type="transmembrane region" description="Helical" evidence="10">
    <location>
        <begin position="297"/>
        <end position="317"/>
    </location>
</feature>
<evidence type="ECO:0000256" key="5">
    <source>
        <dbReference type="ARBA" id="ARBA00022927"/>
    </source>
</evidence>
<evidence type="ECO:0000256" key="2">
    <source>
        <dbReference type="ARBA" id="ARBA00009063"/>
    </source>
</evidence>
<dbReference type="PROSITE" id="PS00914">
    <property type="entry name" value="SYNTAXIN"/>
    <property type="match status" value="1"/>
</dbReference>
<keyword evidence="13" id="KW-1185">Reference proteome</keyword>
<dbReference type="PROSITE" id="PS50192">
    <property type="entry name" value="T_SNARE"/>
    <property type="match status" value="1"/>
</dbReference>
<protein>
    <submittedName>
        <fullName evidence="12">SNARE syntaxin 16</fullName>
    </submittedName>
</protein>
<dbReference type="GO" id="GO:0000149">
    <property type="term" value="F:SNARE binding"/>
    <property type="evidence" value="ECO:0007669"/>
    <property type="project" value="TreeGrafter"/>
</dbReference>
<keyword evidence="5" id="KW-0653">Protein transport</keyword>
<comment type="caution">
    <text evidence="12">The sequence shown here is derived from an EMBL/GenBank/DDBJ whole genome shotgun (WGS) entry which is preliminary data.</text>
</comment>
<dbReference type="AlphaFoldDB" id="A0AAW2ZBZ8"/>
<gene>
    <name evidence="12" type="ORF">AKO1_001158</name>
</gene>
<dbReference type="Pfam" id="PF05739">
    <property type="entry name" value="SNARE"/>
    <property type="match status" value="1"/>
</dbReference>
<dbReference type="EMBL" id="JAOPGA020001267">
    <property type="protein sequence ID" value="KAL0486814.1"/>
    <property type="molecule type" value="Genomic_DNA"/>
</dbReference>
<dbReference type="InterPro" id="IPR006012">
    <property type="entry name" value="Syntaxin/epimorphin_CS"/>
</dbReference>
<evidence type="ECO:0000256" key="8">
    <source>
        <dbReference type="ARBA" id="ARBA00023054"/>
    </source>
</evidence>
<keyword evidence="6 10" id="KW-1133">Transmembrane helix</keyword>
<dbReference type="Proteomes" id="UP001431209">
    <property type="component" value="Unassembled WGS sequence"/>
</dbReference>
<comment type="similarity">
    <text evidence="2">Belongs to the syntaxin family.</text>
</comment>
<feature type="domain" description="T-SNARE coiled-coil homology" evidence="11">
    <location>
        <begin position="222"/>
        <end position="284"/>
    </location>
</feature>
<evidence type="ECO:0000256" key="3">
    <source>
        <dbReference type="ARBA" id="ARBA00022448"/>
    </source>
</evidence>
<dbReference type="GO" id="GO:0000139">
    <property type="term" value="C:Golgi membrane"/>
    <property type="evidence" value="ECO:0007669"/>
    <property type="project" value="UniProtKB-SubCell"/>
</dbReference>
<sequence>MTFQNLAYTDETNTFLNLRSRHHTVPVASAEEDISVEYPLKSDTDSDIELGMGSQEPEWMLALKEAQEDMKIIRLGIQDLSVLHEQHAHFKVKTDSRKEKQKIDITTQQLQKLFKMTKNRIDSIQYKPRSLRNQKQITQQDLMIKNTKQSLMTELTELARDFRTEQQAYLKGMERLKSKKKELTKFDDDADLEDADEKTLQQLQMDGYDFTDDQVQQLVHNQQDIIRRDKELRDVLHSITELQELFGEFSSLVIEQGTMLDRIDHNVELAHSAIKKGNENLTSAESYQKWGGKTLCIIALVLFLLIVILALIAKFAYKIVLKIYFPML</sequence>
<dbReference type="GO" id="GO:0048278">
    <property type="term" value="P:vesicle docking"/>
    <property type="evidence" value="ECO:0007669"/>
    <property type="project" value="TreeGrafter"/>
</dbReference>
<dbReference type="CDD" id="cd15845">
    <property type="entry name" value="SNARE_syntaxin16"/>
    <property type="match status" value="1"/>
</dbReference>
<dbReference type="InterPro" id="IPR000727">
    <property type="entry name" value="T_SNARE_dom"/>
</dbReference>
<evidence type="ECO:0000256" key="4">
    <source>
        <dbReference type="ARBA" id="ARBA00022692"/>
    </source>
</evidence>
<keyword evidence="9 10" id="KW-0472">Membrane</keyword>
<keyword evidence="7" id="KW-0333">Golgi apparatus</keyword>
<evidence type="ECO:0000313" key="13">
    <source>
        <dbReference type="Proteomes" id="UP001431209"/>
    </source>
</evidence>
<dbReference type="InterPro" id="IPR010989">
    <property type="entry name" value="SNARE"/>
</dbReference>
<dbReference type="PANTHER" id="PTHR19957:SF83">
    <property type="entry name" value="SYNTAXIN-16"/>
    <property type="match status" value="1"/>
</dbReference>
<evidence type="ECO:0000256" key="1">
    <source>
        <dbReference type="ARBA" id="ARBA00004409"/>
    </source>
</evidence>